<dbReference type="RefSeq" id="WP_185043871.1">
    <property type="nucleotide sequence ID" value="NZ_BAABFG010000005.1"/>
</dbReference>
<gene>
    <name evidence="2" type="ORF">BJY16_007067</name>
</gene>
<comment type="caution">
    <text evidence="2">The sequence shown here is derived from an EMBL/GenBank/DDBJ whole genome shotgun (WGS) entry which is preliminary data.</text>
</comment>
<organism evidence="2 3">
    <name type="scientific">Actinoplanes octamycinicus</name>
    <dbReference type="NCBI Taxonomy" id="135948"/>
    <lineage>
        <taxon>Bacteria</taxon>
        <taxon>Bacillati</taxon>
        <taxon>Actinomycetota</taxon>
        <taxon>Actinomycetes</taxon>
        <taxon>Micromonosporales</taxon>
        <taxon>Micromonosporaceae</taxon>
        <taxon>Actinoplanes</taxon>
    </lineage>
</organism>
<evidence type="ECO:0000313" key="3">
    <source>
        <dbReference type="Proteomes" id="UP000546162"/>
    </source>
</evidence>
<proteinExistence type="predicted"/>
<name>A0A7W7H436_9ACTN</name>
<evidence type="ECO:0000313" key="2">
    <source>
        <dbReference type="EMBL" id="MBB4743608.1"/>
    </source>
</evidence>
<evidence type="ECO:0000256" key="1">
    <source>
        <dbReference type="SAM" id="MobiDB-lite"/>
    </source>
</evidence>
<feature type="compositionally biased region" description="Basic and acidic residues" evidence="1">
    <location>
        <begin position="343"/>
        <end position="357"/>
    </location>
</feature>
<keyword evidence="3" id="KW-1185">Reference proteome</keyword>
<dbReference type="EMBL" id="JACHNB010000001">
    <property type="protein sequence ID" value="MBB4743608.1"/>
    <property type="molecule type" value="Genomic_DNA"/>
</dbReference>
<protein>
    <submittedName>
        <fullName evidence="2">Uncharacterized protein</fullName>
    </submittedName>
</protein>
<accession>A0A7W7H436</accession>
<dbReference type="Proteomes" id="UP000546162">
    <property type="component" value="Unassembled WGS sequence"/>
</dbReference>
<dbReference type="AlphaFoldDB" id="A0A7W7H436"/>
<reference evidence="2 3" key="1">
    <citation type="submission" date="2020-08" db="EMBL/GenBank/DDBJ databases">
        <title>Sequencing the genomes of 1000 actinobacteria strains.</title>
        <authorList>
            <person name="Klenk H.-P."/>
        </authorList>
    </citation>
    <scope>NUCLEOTIDE SEQUENCE [LARGE SCALE GENOMIC DNA]</scope>
    <source>
        <strain evidence="2 3">DSM 45809</strain>
    </source>
</reference>
<sequence>MAWEVHGLLALLSVEHDFHRRWEIRCKIEKAPNAATLLRDIRRHGPGRLRAAALDALMHLEGESGLDSTDVAAVERLIRIRQRTDLLTPVMSIETTWWCVRDFDQTRVMASLGLTSPRPVTYKLANSAMEIIDSDDESGLVYVGPKINGWTPVVGPWCDAFGDRADEVRTTIERLSADCGEVHAFSFSAHNNGTAWLVARNGVTVRRYSTFDLQDTTGDPLPIEQDWMAAHGVPGRPEDHCRYNEHGVLVYDDEFSDTMWISTRPMMSPLRSASTSGGSILMTRSSMAALCWLPCQAPGLLRCRPAYMKSNRKVRKGSQQIYRPTPSIGYFGRCPSQSAASSQHEEWRADGGNRADGGRSVSRTLLGMRFDGAARLSSGDAWKPTPTPAGA</sequence>
<feature type="region of interest" description="Disordered" evidence="1">
    <location>
        <begin position="341"/>
        <end position="360"/>
    </location>
</feature>